<feature type="compositionally biased region" description="Polar residues" evidence="1">
    <location>
        <begin position="355"/>
        <end position="364"/>
    </location>
</feature>
<feature type="region of interest" description="Disordered" evidence="1">
    <location>
        <begin position="497"/>
        <end position="521"/>
    </location>
</feature>
<dbReference type="GeneID" id="87866203"/>
<comment type="caution">
    <text evidence="2">The sequence shown here is derived from an EMBL/GenBank/DDBJ whole genome shotgun (WGS) entry which is preliminary data.</text>
</comment>
<accession>A0AAE0JR11</accession>
<proteinExistence type="predicted"/>
<feature type="region of interest" description="Disordered" evidence="1">
    <location>
        <begin position="376"/>
        <end position="406"/>
    </location>
</feature>
<reference evidence="2" key="1">
    <citation type="journal article" date="2023" name="Mol. Phylogenet. Evol.">
        <title>Genome-scale phylogeny and comparative genomics of the fungal order Sordariales.</title>
        <authorList>
            <person name="Hensen N."/>
            <person name="Bonometti L."/>
            <person name="Westerberg I."/>
            <person name="Brannstrom I.O."/>
            <person name="Guillou S."/>
            <person name="Cros-Aarteil S."/>
            <person name="Calhoun S."/>
            <person name="Haridas S."/>
            <person name="Kuo A."/>
            <person name="Mondo S."/>
            <person name="Pangilinan J."/>
            <person name="Riley R."/>
            <person name="LaButti K."/>
            <person name="Andreopoulos B."/>
            <person name="Lipzen A."/>
            <person name="Chen C."/>
            <person name="Yan M."/>
            <person name="Daum C."/>
            <person name="Ng V."/>
            <person name="Clum A."/>
            <person name="Steindorff A."/>
            <person name="Ohm R.A."/>
            <person name="Martin F."/>
            <person name="Silar P."/>
            <person name="Natvig D.O."/>
            <person name="Lalanne C."/>
            <person name="Gautier V."/>
            <person name="Ament-Velasquez S.L."/>
            <person name="Kruys A."/>
            <person name="Hutchinson M.I."/>
            <person name="Powell A.J."/>
            <person name="Barry K."/>
            <person name="Miller A.N."/>
            <person name="Grigoriev I.V."/>
            <person name="Debuchy R."/>
            <person name="Gladieux P."/>
            <person name="Hiltunen Thoren M."/>
            <person name="Johannesson H."/>
        </authorList>
    </citation>
    <scope>NUCLEOTIDE SEQUENCE</scope>
    <source>
        <strain evidence="2">CBS 560.94</strain>
    </source>
</reference>
<feature type="compositionally biased region" description="Low complexity" evidence="1">
    <location>
        <begin position="330"/>
        <end position="354"/>
    </location>
</feature>
<keyword evidence="3" id="KW-1185">Reference proteome</keyword>
<name>A0AAE0JR11_9PEZI</name>
<evidence type="ECO:0000313" key="3">
    <source>
        <dbReference type="Proteomes" id="UP001278500"/>
    </source>
</evidence>
<dbReference type="Proteomes" id="UP001278500">
    <property type="component" value="Unassembled WGS sequence"/>
</dbReference>
<feature type="region of interest" description="Disordered" evidence="1">
    <location>
        <begin position="274"/>
        <end position="364"/>
    </location>
</feature>
<dbReference type="RefSeq" id="XP_062687448.1">
    <property type="nucleotide sequence ID" value="XM_062829049.1"/>
</dbReference>
<feature type="compositionally biased region" description="Basic and acidic residues" evidence="1">
    <location>
        <begin position="302"/>
        <end position="323"/>
    </location>
</feature>
<dbReference type="AlphaFoldDB" id="A0AAE0JR11"/>
<dbReference type="EMBL" id="JAUEPP010000001">
    <property type="protein sequence ID" value="KAK3356071.1"/>
    <property type="molecule type" value="Genomic_DNA"/>
</dbReference>
<protein>
    <submittedName>
        <fullName evidence="2">Uncharacterized protein</fullName>
    </submittedName>
</protein>
<evidence type="ECO:0000256" key="1">
    <source>
        <dbReference type="SAM" id="MobiDB-lite"/>
    </source>
</evidence>
<sequence>MAISFWPSAFTAHTQRLAFPSIAVIKEMTIAAFAASSVAHVPISTEAFEIANILNTPPEFQTMSLIDSSQEVGRVGNIKKARHMKAIIDTIIKDVTPTEVNKTTHESNIVDNCKDTTQSTDAQATAPLLIEDINSAEVAEVPQQVKLIQNVDIITDDHRDDTSSIAKKERFTIEENEKHTYYHARPAIEINEVNELFTIEENEKHTYSHVLPTIDIIEVNKSMASTITDVADVDDMGASASSIGHHFERFLKEDKMQWVHAVASQPELCITSPQTKKQAIKVTKSSTQDRKAIAADITPSTDNKKESISSEEKMVDTEVDIVHHARRLSNDTNSSTETDNTTDSDASNATTPDTPNTEYSTPDTSVIDSKFDEAALSSNNQPKQAEESQSPPTTPDASSFDNMYNYSHLPPSELEVTLIMERLDPNRRYVQMTCGYWYALEDDDEIRQMSKAEYQEFIEWTSQTPVITREDFDKKQQADAEQGIITSNAIAIIESLEDDDDKSGNEQQADLGSDEEDNSDNRPIELIDRESTDHLLTTLDQPQAGIELLDYTDLADEEDYNSSDPIAAWEATLATWKDPSDIGEDWGVVGLFHHPDGQKQFVMGNDEQVYWMYEGMFRLLNAHELDQFNRWRDGDEHAFDEPEPKREPKTWVRAVLGKRRKTNKWCAWSLEMESIEEEDEEDVREEDELWW</sequence>
<reference evidence="2" key="2">
    <citation type="submission" date="2023-06" db="EMBL/GenBank/DDBJ databases">
        <authorList>
            <consortium name="Lawrence Berkeley National Laboratory"/>
            <person name="Haridas S."/>
            <person name="Hensen N."/>
            <person name="Bonometti L."/>
            <person name="Westerberg I."/>
            <person name="Brannstrom I.O."/>
            <person name="Guillou S."/>
            <person name="Cros-Aarteil S."/>
            <person name="Calhoun S."/>
            <person name="Kuo A."/>
            <person name="Mondo S."/>
            <person name="Pangilinan J."/>
            <person name="Riley R."/>
            <person name="Labutti K."/>
            <person name="Andreopoulos B."/>
            <person name="Lipzen A."/>
            <person name="Chen C."/>
            <person name="Yanf M."/>
            <person name="Daum C."/>
            <person name="Ng V."/>
            <person name="Clum A."/>
            <person name="Steindorff A."/>
            <person name="Ohm R."/>
            <person name="Martin F."/>
            <person name="Silar P."/>
            <person name="Natvig D."/>
            <person name="Lalanne C."/>
            <person name="Gautier V."/>
            <person name="Ament-Velasquez S.L."/>
            <person name="Kruys A."/>
            <person name="Hutchinson M.I."/>
            <person name="Powell A.J."/>
            <person name="Barry K."/>
            <person name="Miller A.N."/>
            <person name="Grigoriev I.V."/>
            <person name="Debuchy R."/>
            <person name="Gladieux P."/>
            <person name="Thoren M.H."/>
            <person name="Johannesson H."/>
        </authorList>
    </citation>
    <scope>NUCLEOTIDE SEQUENCE</scope>
    <source>
        <strain evidence="2">CBS 560.94</strain>
    </source>
</reference>
<feature type="compositionally biased region" description="Polar residues" evidence="1">
    <location>
        <begin position="376"/>
        <end position="405"/>
    </location>
</feature>
<evidence type="ECO:0000313" key="2">
    <source>
        <dbReference type="EMBL" id="KAK3356071.1"/>
    </source>
</evidence>
<organism evidence="2 3">
    <name type="scientific">Neurospora tetraspora</name>
    <dbReference type="NCBI Taxonomy" id="94610"/>
    <lineage>
        <taxon>Eukaryota</taxon>
        <taxon>Fungi</taxon>
        <taxon>Dikarya</taxon>
        <taxon>Ascomycota</taxon>
        <taxon>Pezizomycotina</taxon>
        <taxon>Sordariomycetes</taxon>
        <taxon>Sordariomycetidae</taxon>
        <taxon>Sordariales</taxon>
        <taxon>Sordariaceae</taxon>
        <taxon>Neurospora</taxon>
    </lineage>
</organism>
<gene>
    <name evidence="2" type="ORF">B0H65DRAFT_536606</name>
</gene>